<gene>
    <name evidence="8" type="ORF">GUJ93_ZPchr0010g10502</name>
</gene>
<accession>A0A8J5WD39</accession>
<keyword evidence="6" id="KW-0812">Transmembrane</keyword>
<evidence type="ECO:0000256" key="2">
    <source>
        <dbReference type="ARBA" id="ARBA00022737"/>
    </source>
</evidence>
<evidence type="ECO:0000256" key="1">
    <source>
        <dbReference type="ARBA" id="ARBA00022723"/>
    </source>
</evidence>
<feature type="domain" description="C2H2-type" evidence="7">
    <location>
        <begin position="22"/>
        <end position="49"/>
    </location>
</feature>
<evidence type="ECO:0000256" key="4">
    <source>
        <dbReference type="ARBA" id="ARBA00022833"/>
    </source>
</evidence>
<dbReference type="OrthoDB" id="3437960at2759"/>
<feature type="transmembrane region" description="Helical" evidence="6">
    <location>
        <begin position="82"/>
        <end position="102"/>
    </location>
</feature>
<dbReference type="GO" id="GO:0000981">
    <property type="term" value="F:DNA-binding transcription factor activity, RNA polymerase II-specific"/>
    <property type="evidence" value="ECO:0007669"/>
    <property type="project" value="TreeGrafter"/>
</dbReference>
<dbReference type="GO" id="GO:0008270">
    <property type="term" value="F:zinc ion binding"/>
    <property type="evidence" value="ECO:0007669"/>
    <property type="project" value="UniProtKB-KW"/>
</dbReference>
<dbReference type="PANTHER" id="PTHR14003:SF1">
    <property type="entry name" value="ZINC FINGER TRANSCRIPTION FACTOR YY1"/>
    <property type="match status" value="1"/>
</dbReference>
<keyword evidence="9" id="KW-1185">Reference proteome</keyword>
<dbReference type="InterPro" id="IPR013087">
    <property type="entry name" value="Znf_C2H2_type"/>
</dbReference>
<dbReference type="PANTHER" id="PTHR14003">
    <property type="entry name" value="TRANSCRIPTIONAL REPRESSOR PROTEIN YY"/>
    <property type="match status" value="1"/>
</dbReference>
<dbReference type="PROSITE" id="PS50157">
    <property type="entry name" value="ZINC_FINGER_C2H2_2"/>
    <property type="match status" value="1"/>
</dbReference>
<reference evidence="8" key="1">
    <citation type="journal article" date="2021" name="bioRxiv">
        <title>Whole Genome Assembly and Annotation of Northern Wild Rice, Zizania palustris L., Supports a Whole Genome Duplication in the Zizania Genus.</title>
        <authorList>
            <person name="Haas M."/>
            <person name="Kono T."/>
            <person name="Macchietto M."/>
            <person name="Millas R."/>
            <person name="McGilp L."/>
            <person name="Shao M."/>
            <person name="Duquette J."/>
            <person name="Hirsch C.N."/>
            <person name="Kimball J."/>
        </authorList>
    </citation>
    <scope>NUCLEOTIDE SEQUENCE</scope>
    <source>
        <tissue evidence="8">Fresh leaf tissue</tissue>
    </source>
</reference>
<dbReference type="Proteomes" id="UP000729402">
    <property type="component" value="Unassembled WGS sequence"/>
</dbReference>
<protein>
    <recommendedName>
        <fullName evidence="7">C2H2-type domain-containing protein</fullName>
    </recommendedName>
</protein>
<dbReference type="GO" id="GO:0000785">
    <property type="term" value="C:chromatin"/>
    <property type="evidence" value="ECO:0007669"/>
    <property type="project" value="TreeGrafter"/>
</dbReference>
<keyword evidence="6" id="KW-1133">Transmembrane helix</keyword>
<evidence type="ECO:0000313" key="9">
    <source>
        <dbReference type="Proteomes" id="UP000729402"/>
    </source>
</evidence>
<sequence length="104" mass="11732">MSGAGCSLPVVRAVTGKKNFVFLHEGCSKAFSLNFNLKAHMKTHSAYNYHVCKYPGCTRSFSTYILYFGDIAYLLFSANQFLAGWLGQQILAFSFSTFLFIVRY</sequence>
<evidence type="ECO:0000313" key="8">
    <source>
        <dbReference type="EMBL" id="KAG8088673.1"/>
    </source>
</evidence>
<name>A0A8J5WD39_ZIZPA</name>
<evidence type="ECO:0000256" key="5">
    <source>
        <dbReference type="PROSITE-ProRule" id="PRU00042"/>
    </source>
</evidence>
<dbReference type="EMBL" id="JAAALK010000082">
    <property type="protein sequence ID" value="KAG8088673.1"/>
    <property type="molecule type" value="Genomic_DNA"/>
</dbReference>
<evidence type="ECO:0000256" key="6">
    <source>
        <dbReference type="SAM" id="Phobius"/>
    </source>
</evidence>
<keyword evidence="4" id="KW-0862">Zinc</keyword>
<keyword evidence="1" id="KW-0479">Metal-binding</keyword>
<dbReference type="GO" id="GO:0000978">
    <property type="term" value="F:RNA polymerase II cis-regulatory region sequence-specific DNA binding"/>
    <property type="evidence" value="ECO:0007669"/>
    <property type="project" value="TreeGrafter"/>
</dbReference>
<dbReference type="GO" id="GO:0031519">
    <property type="term" value="C:PcG protein complex"/>
    <property type="evidence" value="ECO:0007669"/>
    <property type="project" value="TreeGrafter"/>
</dbReference>
<organism evidence="8 9">
    <name type="scientific">Zizania palustris</name>
    <name type="common">Northern wild rice</name>
    <dbReference type="NCBI Taxonomy" id="103762"/>
    <lineage>
        <taxon>Eukaryota</taxon>
        <taxon>Viridiplantae</taxon>
        <taxon>Streptophyta</taxon>
        <taxon>Embryophyta</taxon>
        <taxon>Tracheophyta</taxon>
        <taxon>Spermatophyta</taxon>
        <taxon>Magnoliopsida</taxon>
        <taxon>Liliopsida</taxon>
        <taxon>Poales</taxon>
        <taxon>Poaceae</taxon>
        <taxon>BOP clade</taxon>
        <taxon>Oryzoideae</taxon>
        <taxon>Oryzeae</taxon>
        <taxon>Zizaniinae</taxon>
        <taxon>Zizania</taxon>
    </lineage>
</organism>
<dbReference type="AlphaFoldDB" id="A0A8J5WD39"/>
<reference evidence="8" key="2">
    <citation type="submission" date="2021-02" db="EMBL/GenBank/DDBJ databases">
        <authorList>
            <person name="Kimball J.A."/>
            <person name="Haas M.W."/>
            <person name="Macchietto M."/>
            <person name="Kono T."/>
            <person name="Duquette J."/>
            <person name="Shao M."/>
        </authorList>
    </citation>
    <scope>NUCLEOTIDE SEQUENCE</scope>
    <source>
        <tissue evidence="8">Fresh leaf tissue</tissue>
    </source>
</reference>
<proteinExistence type="predicted"/>
<keyword evidence="2" id="KW-0677">Repeat</keyword>
<dbReference type="GO" id="GO:0005667">
    <property type="term" value="C:transcription regulator complex"/>
    <property type="evidence" value="ECO:0007669"/>
    <property type="project" value="TreeGrafter"/>
</dbReference>
<evidence type="ECO:0000259" key="7">
    <source>
        <dbReference type="PROSITE" id="PS50157"/>
    </source>
</evidence>
<comment type="caution">
    <text evidence="8">The sequence shown here is derived from an EMBL/GenBank/DDBJ whole genome shotgun (WGS) entry which is preliminary data.</text>
</comment>
<keyword evidence="6" id="KW-0472">Membrane</keyword>
<evidence type="ECO:0000256" key="3">
    <source>
        <dbReference type="ARBA" id="ARBA00022771"/>
    </source>
</evidence>
<keyword evidence="3 5" id="KW-0863">Zinc-finger</keyword>